<evidence type="ECO:0000256" key="2">
    <source>
        <dbReference type="SAM" id="Phobius"/>
    </source>
</evidence>
<evidence type="ECO:0000313" key="4">
    <source>
        <dbReference type="Proteomes" id="UP001379235"/>
    </source>
</evidence>
<feature type="region of interest" description="Disordered" evidence="1">
    <location>
        <begin position="11"/>
        <end position="35"/>
    </location>
</feature>
<sequence>MRTGILRAIVSPGSARSGKQQNEEFDMNDPNNSPDHVTIIKERSSGGGVVLGMAVAVILAILAFMVFSGSDKADPSDASIKAAAEKVGAAADKVGDAAQDAAKKVQ</sequence>
<protein>
    <submittedName>
        <fullName evidence="3">Uncharacterized protein</fullName>
    </submittedName>
</protein>
<organism evidence="3 4">
    <name type="scientific">Novosphingobium aquae</name>
    <dbReference type="NCBI Taxonomy" id="3133435"/>
    <lineage>
        <taxon>Bacteria</taxon>
        <taxon>Pseudomonadati</taxon>
        <taxon>Pseudomonadota</taxon>
        <taxon>Alphaproteobacteria</taxon>
        <taxon>Sphingomonadales</taxon>
        <taxon>Sphingomonadaceae</taxon>
        <taxon>Novosphingobium</taxon>
    </lineage>
</organism>
<proteinExistence type="predicted"/>
<keyword evidence="2" id="KW-0812">Transmembrane</keyword>
<keyword evidence="4" id="KW-1185">Reference proteome</keyword>
<reference evidence="3 4" key="1">
    <citation type="submission" date="2024-03" db="EMBL/GenBank/DDBJ databases">
        <authorList>
            <person name="Jo J.-H."/>
        </authorList>
    </citation>
    <scope>NUCLEOTIDE SEQUENCE [LARGE SCALE GENOMIC DNA]</scope>
    <source>
        <strain evidence="3 4">AS3R-12</strain>
    </source>
</reference>
<dbReference type="EMBL" id="JBBHJY010000005">
    <property type="protein sequence ID" value="MEJ6010557.1"/>
    <property type="molecule type" value="Genomic_DNA"/>
</dbReference>
<evidence type="ECO:0000256" key="1">
    <source>
        <dbReference type="SAM" id="MobiDB-lite"/>
    </source>
</evidence>
<dbReference type="RefSeq" id="WP_339967271.1">
    <property type="nucleotide sequence ID" value="NZ_JBBHJY010000005.1"/>
</dbReference>
<comment type="caution">
    <text evidence="3">The sequence shown here is derived from an EMBL/GenBank/DDBJ whole genome shotgun (WGS) entry which is preliminary data.</text>
</comment>
<keyword evidence="2" id="KW-1133">Transmembrane helix</keyword>
<gene>
    <name evidence="3" type="ORF">WG900_11590</name>
</gene>
<evidence type="ECO:0000313" key="3">
    <source>
        <dbReference type="EMBL" id="MEJ6010557.1"/>
    </source>
</evidence>
<keyword evidence="2" id="KW-0472">Membrane</keyword>
<dbReference type="Proteomes" id="UP001379235">
    <property type="component" value="Unassembled WGS sequence"/>
</dbReference>
<name>A0ABU8S9C9_9SPHN</name>
<feature type="transmembrane region" description="Helical" evidence="2">
    <location>
        <begin position="49"/>
        <end position="67"/>
    </location>
</feature>
<accession>A0ABU8S9C9</accession>